<dbReference type="SUPFAM" id="SSF46785">
    <property type="entry name" value="Winged helix' DNA-binding domain"/>
    <property type="match status" value="1"/>
</dbReference>
<dbReference type="InterPro" id="IPR036388">
    <property type="entry name" value="WH-like_DNA-bd_sf"/>
</dbReference>
<evidence type="ECO:0000313" key="3">
    <source>
        <dbReference type="Proteomes" id="UP001165583"/>
    </source>
</evidence>
<proteinExistence type="predicted"/>
<gene>
    <name evidence="2" type="ORF">NZK81_07230</name>
</gene>
<dbReference type="RefSeq" id="WP_260045382.1">
    <property type="nucleotide sequence ID" value="NZ_JANZXA010000004.1"/>
</dbReference>
<reference evidence="2" key="1">
    <citation type="submission" date="2022-09" db="EMBL/GenBank/DDBJ databases">
        <title>Novosphingobium sp. Nov., a polycyclic aromatic hydrocarbon-degrading bacterium isolated form mangrove sediments in HongKong.</title>
        <authorList>
            <person name="Hu Z."/>
        </authorList>
    </citation>
    <scope>NUCLEOTIDE SEQUENCE</scope>
    <source>
        <strain evidence="2">HK4-1</strain>
    </source>
</reference>
<keyword evidence="3" id="KW-1185">Reference proteome</keyword>
<comment type="caution">
    <text evidence="2">The sequence shown here is derived from an EMBL/GenBank/DDBJ whole genome shotgun (WGS) entry which is preliminary data.</text>
</comment>
<dbReference type="SMART" id="SM00347">
    <property type="entry name" value="HTH_MARR"/>
    <property type="match status" value="1"/>
</dbReference>
<dbReference type="Pfam" id="PF12802">
    <property type="entry name" value="MarR_2"/>
    <property type="match status" value="1"/>
</dbReference>
<feature type="domain" description="HTH marR-type" evidence="1">
    <location>
        <begin position="30"/>
        <end position="131"/>
    </location>
</feature>
<dbReference type="Gene3D" id="1.10.10.10">
    <property type="entry name" value="Winged helix-like DNA-binding domain superfamily/Winged helix DNA-binding domain"/>
    <property type="match status" value="1"/>
</dbReference>
<evidence type="ECO:0000259" key="1">
    <source>
        <dbReference type="SMART" id="SM00347"/>
    </source>
</evidence>
<dbReference type="Proteomes" id="UP001165583">
    <property type="component" value="Unassembled WGS sequence"/>
</dbReference>
<dbReference type="InterPro" id="IPR036390">
    <property type="entry name" value="WH_DNA-bd_sf"/>
</dbReference>
<accession>A0ABT2I3F1</accession>
<dbReference type="InterPro" id="IPR000835">
    <property type="entry name" value="HTH_MarR-typ"/>
</dbReference>
<protein>
    <submittedName>
        <fullName evidence="2">MarR family transcriptional regulator</fullName>
    </submittedName>
</protein>
<dbReference type="EMBL" id="JANZXA010000004">
    <property type="protein sequence ID" value="MCT2399335.1"/>
    <property type="molecule type" value="Genomic_DNA"/>
</dbReference>
<sequence length="177" mass="19421">MSGNIRSNVFLAMIDEILRLQNCFEDLFGELSEASGMSTLQKLVLFAVFEAPVPPTVPQIGRDLGHPRQVIQRIVNELVDADILEKMPNPHHKRAMLLVPTDKAQAMKRQAEDRALETAEAFLGEFSAPRCAGLTGELKALREALEAYVKRRGLPLRSTGDAGLPAGSTFALLERLG</sequence>
<evidence type="ECO:0000313" key="2">
    <source>
        <dbReference type="EMBL" id="MCT2399335.1"/>
    </source>
</evidence>
<name>A0ABT2I3F1_9SPHN</name>
<organism evidence="2 3">
    <name type="scientific">Novosphingobium mangrovi</name>
    <name type="common">ex Huang et al. 2023</name>
    <dbReference type="NCBI Taxonomy" id="2976432"/>
    <lineage>
        <taxon>Bacteria</taxon>
        <taxon>Pseudomonadati</taxon>
        <taxon>Pseudomonadota</taxon>
        <taxon>Alphaproteobacteria</taxon>
        <taxon>Sphingomonadales</taxon>
        <taxon>Sphingomonadaceae</taxon>
        <taxon>Novosphingobium</taxon>
    </lineage>
</organism>